<dbReference type="RefSeq" id="XP_017991152.1">
    <property type="nucleotide sequence ID" value="XM_018134746.1"/>
</dbReference>
<feature type="region of interest" description="Disordered" evidence="9">
    <location>
        <begin position="132"/>
        <end position="252"/>
    </location>
</feature>
<accession>A0A0M8MTK6</accession>
<keyword evidence="5" id="KW-0833">Ubl conjugation pathway</keyword>
<dbReference type="InterPro" id="IPR037518">
    <property type="entry name" value="MPN"/>
</dbReference>
<dbReference type="SMART" id="SM00232">
    <property type="entry name" value="JAB_MPN"/>
    <property type="match status" value="1"/>
</dbReference>
<evidence type="ECO:0000313" key="11">
    <source>
        <dbReference type="EMBL" id="KOS13520.1"/>
    </source>
</evidence>
<evidence type="ECO:0000256" key="9">
    <source>
        <dbReference type="SAM" id="MobiDB-lite"/>
    </source>
</evidence>
<dbReference type="SUPFAM" id="SSF102712">
    <property type="entry name" value="JAB1/MPN domain"/>
    <property type="match status" value="1"/>
</dbReference>
<evidence type="ECO:0000256" key="7">
    <source>
        <dbReference type="ARBA" id="ARBA00022833"/>
    </source>
</evidence>
<evidence type="ECO:0000256" key="4">
    <source>
        <dbReference type="ARBA" id="ARBA00022723"/>
    </source>
</evidence>
<comment type="similarity">
    <text evidence="2">Belongs to the peptidase M67C family.</text>
</comment>
<dbReference type="VEuPathDB" id="FungiDB:Malapachy_0215"/>
<comment type="caution">
    <text evidence="11">The sequence shown here is derived from an EMBL/GenBank/DDBJ whole genome shotgun (WGS) entry which is preliminary data.</text>
</comment>
<feature type="compositionally biased region" description="Low complexity" evidence="9">
    <location>
        <begin position="218"/>
        <end position="238"/>
    </location>
</feature>
<dbReference type="STRING" id="77020.A0A0M8MTK6"/>
<feature type="domain" description="MPN" evidence="10">
    <location>
        <begin position="495"/>
        <end position="623"/>
    </location>
</feature>
<dbReference type="Gene3D" id="3.40.140.10">
    <property type="entry name" value="Cytidine Deaminase, domain 2"/>
    <property type="match status" value="1"/>
</dbReference>
<feature type="compositionally biased region" description="Low complexity" evidence="9">
    <location>
        <begin position="458"/>
        <end position="469"/>
    </location>
</feature>
<keyword evidence="12" id="KW-1185">Reference proteome</keyword>
<protein>
    <submittedName>
        <fullName evidence="11">Mov34-domain-containing protein</fullName>
    </submittedName>
</protein>
<keyword evidence="4" id="KW-0479">Metal-binding</keyword>
<dbReference type="PROSITE" id="PS50249">
    <property type="entry name" value="MPN"/>
    <property type="match status" value="1"/>
</dbReference>
<dbReference type="GO" id="GO:0006508">
    <property type="term" value="P:proteolysis"/>
    <property type="evidence" value="ECO:0007669"/>
    <property type="project" value="UniProtKB-KW"/>
</dbReference>
<dbReference type="InterPro" id="IPR000555">
    <property type="entry name" value="JAMM/MPN+_dom"/>
</dbReference>
<feature type="region of interest" description="Disordered" evidence="9">
    <location>
        <begin position="431"/>
        <end position="490"/>
    </location>
</feature>
<dbReference type="Pfam" id="PF01398">
    <property type="entry name" value="JAB"/>
    <property type="match status" value="1"/>
</dbReference>
<dbReference type="GO" id="GO:0046872">
    <property type="term" value="F:metal ion binding"/>
    <property type="evidence" value="ECO:0007669"/>
    <property type="project" value="UniProtKB-KW"/>
</dbReference>
<dbReference type="GeneID" id="28726621"/>
<evidence type="ECO:0000259" key="10">
    <source>
        <dbReference type="PROSITE" id="PS50249"/>
    </source>
</evidence>
<dbReference type="InterPro" id="IPR044098">
    <property type="entry name" value="STAMBP/STALP-like_MPN"/>
</dbReference>
<evidence type="ECO:0000256" key="8">
    <source>
        <dbReference type="ARBA" id="ARBA00023049"/>
    </source>
</evidence>
<sequence length="677" mass="72763">MKFRRPHFGVGDKAKAHSLTGPTNLVSIVGHVPAPAEAPALPVQPTPSLTELDGQVDAMLAEMRFSSAVPINAWIRRADTLKRQADQHHIAGDLARQYVWILGEWLPFAHKGWRTLDDENAQTIQSMVTLTREALTDDASPPISATGRSSRQEAPRRSSLRSSRPTSLTQTPGRPPAKHVSFVSDDDASSISPRSSISITPQPLRAVHVPRREPSIASSHSSSSSSSSSLRVDPVPTYASPPAPAPAARTHPAPVAVHMQALSLTAEPNLHVMASRRAAEPPPPVDPSLRGARPATPKPRTRPSPPSDVSASQEEHPPPRVHSRASTRPSQLRSTPSRRFLTAEPLVTMVVAKPPSSETPTSAPPRVSVDDAMATHMSEHQQQQGYVPTDHAESRSLEAVGRILLKAPGTMNKLALRAAAATMLRKAPASHAWPARPSSSSDAGWGAAPPSPPHAVPTTTWTRRVSSSSDLHVLATGRRPSSPPKTEAQQPLRPIVLPAIVATKFLALAEAHTRADIETIGILLGRGEGTLHVTHLLLPPQHGTSVSCVAHGEETILAYQLDNDLMTLGWIHTHPTQTCFLSSLDLHTHASFQALLPEAIAVVCAPSKQPSLGVFRLTNPPGLQFVLHCNDPAPFHPHVVPGDPQHTLPLYTDVAASHVQWSEEAPLRILDWRHKAA</sequence>
<keyword evidence="6" id="KW-0378">Hydrolase</keyword>
<dbReference type="GO" id="GO:0070536">
    <property type="term" value="P:protein K63-linked deubiquitination"/>
    <property type="evidence" value="ECO:0007669"/>
    <property type="project" value="InterPro"/>
</dbReference>
<evidence type="ECO:0000256" key="1">
    <source>
        <dbReference type="ARBA" id="ARBA00001947"/>
    </source>
</evidence>
<organism evidence="11 12">
    <name type="scientific">Malassezia pachydermatis</name>
    <dbReference type="NCBI Taxonomy" id="77020"/>
    <lineage>
        <taxon>Eukaryota</taxon>
        <taxon>Fungi</taxon>
        <taxon>Dikarya</taxon>
        <taxon>Basidiomycota</taxon>
        <taxon>Ustilaginomycotina</taxon>
        <taxon>Malasseziomycetes</taxon>
        <taxon>Malasseziales</taxon>
        <taxon>Malasseziaceae</taxon>
        <taxon>Malassezia</taxon>
    </lineage>
</organism>
<dbReference type="OrthoDB" id="3640at2759"/>
<gene>
    <name evidence="11" type="ORF">Malapachy_0215</name>
</gene>
<evidence type="ECO:0000256" key="2">
    <source>
        <dbReference type="ARBA" id="ARBA00010981"/>
    </source>
</evidence>
<keyword evidence="7" id="KW-0862">Zinc</keyword>
<proteinExistence type="inferred from homology"/>
<feature type="compositionally biased region" description="Low complexity" evidence="9">
    <location>
        <begin position="160"/>
        <end position="169"/>
    </location>
</feature>
<dbReference type="Proteomes" id="UP000037751">
    <property type="component" value="Unassembled WGS sequence"/>
</dbReference>
<dbReference type="GO" id="GO:0061578">
    <property type="term" value="F:K63-linked deubiquitinase activity"/>
    <property type="evidence" value="ECO:0007669"/>
    <property type="project" value="InterPro"/>
</dbReference>
<evidence type="ECO:0000313" key="12">
    <source>
        <dbReference type="Proteomes" id="UP000037751"/>
    </source>
</evidence>
<feature type="region of interest" description="Disordered" evidence="9">
    <location>
        <begin position="277"/>
        <end position="341"/>
    </location>
</feature>
<reference evidence="11 12" key="1">
    <citation type="submission" date="2015-07" db="EMBL/GenBank/DDBJ databases">
        <title>Draft Genome Sequence of Malassezia furfur CBS1878 and Malassezia pachydermatis CBS1879.</title>
        <authorList>
            <person name="Triana S."/>
            <person name="Ohm R."/>
            <person name="Gonzalez A."/>
            <person name="DeCock H."/>
            <person name="Restrepo S."/>
            <person name="Celis A."/>
        </authorList>
    </citation>
    <scope>NUCLEOTIDE SEQUENCE [LARGE SCALE GENOMIC DNA]</scope>
    <source>
        <strain evidence="11 12">CBS 1879</strain>
    </source>
</reference>
<dbReference type="GO" id="GO:0005768">
    <property type="term" value="C:endosome"/>
    <property type="evidence" value="ECO:0007669"/>
    <property type="project" value="TreeGrafter"/>
</dbReference>
<evidence type="ECO:0000256" key="5">
    <source>
        <dbReference type="ARBA" id="ARBA00022786"/>
    </source>
</evidence>
<name>A0A0M8MTK6_9BASI</name>
<dbReference type="EMBL" id="LGAV01000006">
    <property type="protein sequence ID" value="KOS13520.1"/>
    <property type="molecule type" value="Genomic_DNA"/>
</dbReference>
<evidence type="ECO:0000256" key="6">
    <source>
        <dbReference type="ARBA" id="ARBA00022801"/>
    </source>
</evidence>
<dbReference type="PANTHER" id="PTHR12947:SF13">
    <property type="entry name" value="FI19924P1"/>
    <property type="match status" value="1"/>
</dbReference>
<feature type="compositionally biased region" description="Low complexity" evidence="9">
    <location>
        <begin position="189"/>
        <end position="199"/>
    </location>
</feature>
<evidence type="ECO:0000256" key="3">
    <source>
        <dbReference type="ARBA" id="ARBA00022670"/>
    </source>
</evidence>
<dbReference type="PANTHER" id="PTHR12947">
    <property type="entry name" value="AMSH-LIKE PROTEASE"/>
    <property type="match status" value="1"/>
</dbReference>
<keyword evidence="3" id="KW-0645">Protease</keyword>
<dbReference type="GO" id="GO:0016020">
    <property type="term" value="C:membrane"/>
    <property type="evidence" value="ECO:0007669"/>
    <property type="project" value="TreeGrafter"/>
</dbReference>
<feature type="compositionally biased region" description="Polar residues" evidence="9">
    <location>
        <begin position="326"/>
        <end position="337"/>
    </location>
</feature>
<keyword evidence="8" id="KW-0482">Metalloprotease</keyword>
<dbReference type="AlphaFoldDB" id="A0A0M8MTK6"/>
<comment type="cofactor">
    <cofactor evidence="1">
        <name>Zn(2+)</name>
        <dbReference type="ChEBI" id="CHEBI:29105"/>
    </cofactor>
</comment>
<dbReference type="GO" id="GO:0140492">
    <property type="term" value="F:metal-dependent deubiquitinase activity"/>
    <property type="evidence" value="ECO:0007669"/>
    <property type="project" value="InterPro"/>
</dbReference>
<dbReference type="CDD" id="cd08066">
    <property type="entry name" value="MPN_AMSH_like"/>
    <property type="match status" value="1"/>
</dbReference>